<gene>
    <name evidence="1" type="ORF">R3I93_015424</name>
</gene>
<dbReference type="EMBL" id="JAYKXH010000016">
    <property type="protein sequence ID" value="KAK7141259.1"/>
    <property type="molecule type" value="Genomic_DNA"/>
</dbReference>
<keyword evidence="2" id="KW-1185">Reference proteome</keyword>
<evidence type="ECO:0000313" key="1">
    <source>
        <dbReference type="EMBL" id="KAK7141259.1"/>
    </source>
</evidence>
<protein>
    <submittedName>
        <fullName evidence="1">Uncharacterized protein</fullName>
    </submittedName>
</protein>
<proteinExistence type="predicted"/>
<reference evidence="1 2" key="1">
    <citation type="submission" date="2024-02" db="EMBL/GenBank/DDBJ databases">
        <title>Chromosome-level genome assembly of the Eurasian Minnow (Phoxinus phoxinus).</title>
        <authorList>
            <person name="Oriowo T.O."/>
            <person name="Martin S."/>
            <person name="Stange M."/>
            <person name="Chrysostomakis Y."/>
            <person name="Brown T."/>
            <person name="Winkler S."/>
            <person name="Kukowka S."/>
            <person name="Myers E.W."/>
            <person name="Bohne A."/>
        </authorList>
    </citation>
    <scope>NUCLEOTIDE SEQUENCE [LARGE SCALE GENOMIC DNA]</scope>
    <source>
        <strain evidence="1">ZFMK-TIS-60720</strain>
        <tissue evidence="1">Whole Organism</tissue>
    </source>
</reference>
<name>A0AAN9CMX7_9TELE</name>
<comment type="caution">
    <text evidence="1">The sequence shown here is derived from an EMBL/GenBank/DDBJ whole genome shotgun (WGS) entry which is preliminary data.</text>
</comment>
<accession>A0AAN9CMX7</accession>
<dbReference type="AlphaFoldDB" id="A0AAN9CMX7"/>
<dbReference type="Proteomes" id="UP001364617">
    <property type="component" value="Unassembled WGS sequence"/>
</dbReference>
<evidence type="ECO:0000313" key="2">
    <source>
        <dbReference type="Proteomes" id="UP001364617"/>
    </source>
</evidence>
<organism evidence="1 2">
    <name type="scientific">Phoxinus phoxinus</name>
    <name type="common">Eurasian minnow</name>
    <dbReference type="NCBI Taxonomy" id="58324"/>
    <lineage>
        <taxon>Eukaryota</taxon>
        <taxon>Metazoa</taxon>
        <taxon>Chordata</taxon>
        <taxon>Craniata</taxon>
        <taxon>Vertebrata</taxon>
        <taxon>Euteleostomi</taxon>
        <taxon>Actinopterygii</taxon>
        <taxon>Neopterygii</taxon>
        <taxon>Teleostei</taxon>
        <taxon>Ostariophysi</taxon>
        <taxon>Cypriniformes</taxon>
        <taxon>Leuciscidae</taxon>
        <taxon>Phoxininae</taxon>
        <taxon>Phoxinus</taxon>
    </lineage>
</organism>
<sequence>MMKLMIQNGAAILHQFVSCKRPGKMSSYQAEQHLVVSKKGPAYKTTLTALTRPYLLAAGDADMAINSNTTSWSLMGQRGTAFTDATTVDK</sequence>